<dbReference type="GeneID" id="19317479"/>
<dbReference type="HOGENOM" id="CLU_809247_0_0_1"/>
<dbReference type="OrthoDB" id="5593278at2759"/>
<dbReference type="Proteomes" id="UP000053664">
    <property type="component" value="Unassembled WGS sequence"/>
</dbReference>
<dbReference type="AlphaFoldDB" id="A0A061HAN6"/>
<gene>
    <name evidence="2" type="ORF">PFL1_03369</name>
</gene>
<protein>
    <submittedName>
        <fullName evidence="2">Uncharacterized protein</fullName>
    </submittedName>
</protein>
<dbReference type="KEGG" id="pfp:PFL1_03369"/>
<evidence type="ECO:0000256" key="1">
    <source>
        <dbReference type="SAM" id="MobiDB-lite"/>
    </source>
</evidence>
<evidence type="ECO:0000313" key="2">
    <source>
        <dbReference type="EMBL" id="EPQ29080.1"/>
    </source>
</evidence>
<organism evidence="2 3">
    <name type="scientific">Pseudozyma flocculosa PF-1</name>
    <dbReference type="NCBI Taxonomy" id="1277687"/>
    <lineage>
        <taxon>Eukaryota</taxon>
        <taxon>Fungi</taxon>
        <taxon>Dikarya</taxon>
        <taxon>Basidiomycota</taxon>
        <taxon>Ustilaginomycotina</taxon>
        <taxon>Ustilaginomycetes</taxon>
        <taxon>Ustilaginales</taxon>
        <taxon>Ustilaginaceae</taxon>
        <taxon>Pseudozyma</taxon>
    </lineage>
</organism>
<feature type="region of interest" description="Disordered" evidence="1">
    <location>
        <begin position="176"/>
        <end position="343"/>
    </location>
</feature>
<reference evidence="2 3" key="1">
    <citation type="journal article" date="2013" name="Plant Cell">
        <title>The transition from a phytopathogenic smut ancestor to an anamorphic biocontrol agent deciphered by comparative whole-genome analysis.</title>
        <authorList>
            <person name="Lefebvre F."/>
            <person name="Joly D.L."/>
            <person name="Labbe C."/>
            <person name="Teichmann B."/>
            <person name="Linning R."/>
            <person name="Belzile F."/>
            <person name="Bakkeren G."/>
            <person name="Belanger R.R."/>
        </authorList>
    </citation>
    <scope>NUCLEOTIDE SEQUENCE [LARGE SCALE GENOMIC DNA]</scope>
    <source>
        <strain evidence="2 3">PF-1</strain>
    </source>
</reference>
<dbReference type="RefSeq" id="XP_007879077.1">
    <property type="nucleotide sequence ID" value="XM_007880886.1"/>
</dbReference>
<feature type="compositionally biased region" description="Low complexity" evidence="1">
    <location>
        <begin position="195"/>
        <end position="210"/>
    </location>
</feature>
<evidence type="ECO:0000313" key="3">
    <source>
        <dbReference type="Proteomes" id="UP000053664"/>
    </source>
</evidence>
<feature type="compositionally biased region" description="Polar residues" evidence="1">
    <location>
        <begin position="178"/>
        <end position="188"/>
    </location>
</feature>
<accession>A0A061HAN6</accession>
<name>A0A061HAN6_9BASI</name>
<dbReference type="EMBL" id="KE361632">
    <property type="protein sequence ID" value="EPQ29080.1"/>
    <property type="molecule type" value="Genomic_DNA"/>
</dbReference>
<sequence length="343" mass="34054">MSHVRGRYIPVLEQEMRRAVKEPVAVWRQEWVLPASSAGGVAADAAAASGSTKNDGGLKILKWVKTNATAEFPEEEDQEYAGPMDLDPVAAGSAPAVTVAAAAPLAPVETAASLTGGAAGGLGSIAPPVDASALSTAADTDATAANSGEASSAAPHAAAPTVASAIPPHISGIDSLPVSGTVTPSASSAAEADTSGSALPPSSLDPSQSQSRDETPQAHPQVAGELHPPPSGLSYEDHQATAATEQPQAEDGDDSGGSGSGAAARMAGGEQGNTEREAEAALPPSADAKVEDIETRGVVSIEPGTDVRHADDILDTEARVQEVGSENTVGQGPGDGDVSMADV</sequence>
<proteinExistence type="predicted"/>
<feature type="compositionally biased region" description="Basic and acidic residues" evidence="1">
    <location>
        <begin position="305"/>
        <end position="320"/>
    </location>
</feature>